<organism evidence="2 3">
    <name type="scientific">Candidatus Promineifilum breve</name>
    <dbReference type="NCBI Taxonomy" id="1806508"/>
    <lineage>
        <taxon>Bacteria</taxon>
        <taxon>Bacillati</taxon>
        <taxon>Chloroflexota</taxon>
        <taxon>Ardenticatenia</taxon>
        <taxon>Candidatus Promineifilales</taxon>
        <taxon>Candidatus Promineifilaceae</taxon>
        <taxon>Candidatus Promineifilum</taxon>
    </lineage>
</organism>
<dbReference type="Proteomes" id="UP000215027">
    <property type="component" value="Chromosome I"/>
</dbReference>
<keyword evidence="3" id="KW-1185">Reference proteome</keyword>
<dbReference type="OrthoDB" id="228608at2"/>
<feature type="chain" id="PRO_5008240593" description="VCBS repeat-containing protein" evidence="1">
    <location>
        <begin position="23"/>
        <end position="480"/>
    </location>
</feature>
<evidence type="ECO:0000313" key="2">
    <source>
        <dbReference type="EMBL" id="CUS03880.2"/>
    </source>
</evidence>
<dbReference type="SUPFAM" id="SSF69318">
    <property type="entry name" value="Integrin alpha N-terminal domain"/>
    <property type="match status" value="1"/>
</dbReference>
<reference evidence="2" key="1">
    <citation type="submission" date="2016-01" db="EMBL/GenBank/DDBJ databases">
        <authorList>
            <person name="Mcilroy J.S."/>
            <person name="Karst M S."/>
            <person name="Albertsen M."/>
        </authorList>
    </citation>
    <scope>NUCLEOTIDE SEQUENCE</scope>
    <source>
        <strain evidence="2">Cfx-K</strain>
    </source>
</reference>
<evidence type="ECO:0000313" key="3">
    <source>
        <dbReference type="Proteomes" id="UP000215027"/>
    </source>
</evidence>
<dbReference type="Gene3D" id="2.130.10.130">
    <property type="entry name" value="Integrin alpha, N-terminal"/>
    <property type="match status" value="1"/>
</dbReference>
<feature type="signal peptide" evidence="1">
    <location>
        <begin position="1"/>
        <end position="22"/>
    </location>
</feature>
<proteinExistence type="predicted"/>
<accession>A0A160T5B2</accession>
<evidence type="ECO:0008006" key="4">
    <source>
        <dbReference type="Google" id="ProtNLM"/>
    </source>
</evidence>
<sequence length="480" mass="50111">MKTRFSNKIRLAALWLPLLLGACGGFDVGQIVAPSGEATATPAPALTIITDDGPTPTPAALGETPQLMCTPPACAPGEGYACPSGDCPGGCGTVCVAPTAVSGPLAAAPTEWENLEGWLATLWRGNMNPAAVRAALQQSGMQRSPDDWRAADFDGDLQDEWVVVLYDQSLPGVPFGSPGDLWVVNGDGVIFRYYTAPSSDIYEFLAPTIVAVADMTGDGLPELIADAPTCGAHTCFNNYRIIGLLDGQLTDRQFVAPQPSPVEVDPTRPTPITMSFADTRLEDVNGDGLPEFLVHGGMIGSVGAGVVRPRTEVWGWDGTAVVLRETILDPTTSRHHILYEANDLMDAGDLDGALALYETAINDGALGDDGFAQSPEQARADINAFAAFRLILIDLLQGNAERANSRLAWLGATYPASAAAGAAATLVAEWTGPENASALCDRIETSLSAVANPAGALADMGYGNPSLGAGDFCHNLRGNE</sequence>
<gene>
    <name evidence="2" type="ORF">CFX0092_A2002</name>
</gene>
<dbReference type="EMBL" id="LN890655">
    <property type="protein sequence ID" value="CUS03880.2"/>
    <property type="molecule type" value="Genomic_DNA"/>
</dbReference>
<name>A0A160T5B2_9CHLR</name>
<dbReference type="PROSITE" id="PS51257">
    <property type="entry name" value="PROKAR_LIPOPROTEIN"/>
    <property type="match status" value="1"/>
</dbReference>
<protein>
    <recommendedName>
        <fullName evidence="4">VCBS repeat-containing protein</fullName>
    </recommendedName>
</protein>
<keyword evidence="1" id="KW-0732">Signal</keyword>
<dbReference type="InterPro" id="IPR028994">
    <property type="entry name" value="Integrin_alpha_N"/>
</dbReference>
<evidence type="ECO:0000256" key="1">
    <source>
        <dbReference type="SAM" id="SignalP"/>
    </source>
</evidence>
<dbReference type="RefSeq" id="WP_157913031.1">
    <property type="nucleotide sequence ID" value="NZ_LN890655.1"/>
</dbReference>
<dbReference type="KEGG" id="pbf:CFX0092_A2002"/>
<dbReference type="AlphaFoldDB" id="A0A160T5B2"/>